<dbReference type="PROSITE" id="PS50995">
    <property type="entry name" value="HTH_MARR_2"/>
    <property type="match status" value="1"/>
</dbReference>
<dbReference type="Proteomes" id="UP001169006">
    <property type="component" value="Unassembled WGS sequence"/>
</dbReference>
<dbReference type="InterPro" id="IPR013653">
    <property type="entry name" value="GCN5-like_dom"/>
</dbReference>
<protein>
    <submittedName>
        <fullName evidence="6">GNAT family N-acetyltransferase</fullName>
        <ecNumber evidence="6">2.3.1.-</ecNumber>
    </submittedName>
</protein>
<evidence type="ECO:0000256" key="3">
    <source>
        <dbReference type="ARBA" id="ARBA00023163"/>
    </source>
</evidence>
<feature type="domain" description="HTH marR-type" evidence="4">
    <location>
        <begin position="11"/>
        <end position="145"/>
    </location>
</feature>
<dbReference type="InterPro" id="IPR000835">
    <property type="entry name" value="HTH_MarR-typ"/>
</dbReference>
<accession>A0ABT8T2Q6</accession>
<dbReference type="SUPFAM" id="SSF55729">
    <property type="entry name" value="Acyl-CoA N-acyltransferases (Nat)"/>
    <property type="match status" value="1"/>
</dbReference>
<dbReference type="EMBL" id="JAUKWQ010000008">
    <property type="protein sequence ID" value="MDO1584423.1"/>
    <property type="molecule type" value="Genomic_DNA"/>
</dbReference>
<keyword evidence="2" id="KW-0238">DNA-binding</keyword>
<dbReference type="Pfam" id="PF08445">
    <property type="entry name" value="FR47"/>
    <property type="match status" value="1"/>
</dbReference>
<keyword evidence="6" id="KW-0012">Acyltransferase</keyword>
<dbReference type="SUPFAM" id="SSF46785">
    <property type="entry name" value="Winged helix' DNA-binding domain"/>
    <property type="match status" value="1"/>
</dbReference>
<feature type="domain" description="N-acetyltransferase" evidence="5">
    <location>
        <begin position="263"/>
        <end position="391"/>
    </location>
</feature>
<evidence type="ECO:0000259" key="4">
    <source>
        <dbReference type="PROSITE" id="PS50995"/>
    </source>
</evidence>
<proteinExistence type="predicted"/>
<dbReference type="InterPro" id="IPR036388">
    <property type="entry name" value="WH-like_DNA-bd_sf"/>
</dbReference>
<dbReference type="InterPro" id="IPR036390">
    <property type="entry name" value="WH_DNA-bd_sf"/>
</dbReference>
<dbReference type="InterPro" id="IPR000182">
    <property type="entry name" value="GNAT_dom"/>
</dbReference>
<dbReference type="InterPro" id="IPR039422">
    <property type="entry name" value="MarR/SlyA-like"/>
</dbReference>
<keyword evidence="1" id="KW-0805">Transcription regulation</keyword>
<dbReference type="Gene3D" id="1.10.10.10">
    <property type="entry name" value="Winged helix-like DNA-binding domain superfamily/Winged helix DNA-binding domain"/>
    <property type="match status" value="1"/>
</dbReference>
<reference evidence="6" key="2">
    <citation type="submission" date="2023-07" db="EMBL/GenBank/DDBJ databases">
        <authorList>
            <person name="Sun H."/>
        </authorList>
    </citation>
    <scope>NUCLEOTIDE SEQUENCE</scope>
    <source>
        <strain evidence="6">05753</strain>
    </source>
</reference>
<name>A0ABT8T2Q6_9HYPH</name>
<dbReference type="PANTHER" id="PTHR33164:SF104">
    <property type="entry name" value="TRANSCRIPTIONAL REGULATORY PROTEIN"/>
    <property type="match status" value="1"/>
</dbReference>
<evidence type="ECO:0000256" key="1">
    <source>
        <dbReference type="ARBA" id="ARBA00023015"/>
    </source>
</evidence>
<evidence type="ECO:0000259" key="5">
    <source>
        <dbReference type="PROSITE" id="PS51186"/>
    </source>
</evidence>
<dbReference type="CDD" id="cd04301">
    <property type="entry name" value="NAT_SF"/>
    <property type="match status" value="1"/>
</dbReference>
<dbReference type="PANTHER" id="PTHR33164">
    <property type="entry name" value="TRANSCRIPTIONAL REGULATOR, MARR FAMILY"/>
    <property type="match status" value="1"/>
</dbReference>
<keyword evidence="3" id="KW-0804">Transcription</keyword>
<dbReference type="InterPro" id="IPR023187">
    <property type="entry name" value="Tscrpt_reg_MarR-type_CS"/>
</dbReference>
<keyword evidence="6" id="KW-0808">Transferase</keyword>
<evidence type="ECO:0000256" key="2">
    <source>
        <dbReference type="ARBA" id="ARBA00023125"/>
    </source>
</evidence>
<dbReference type="PROSITE" id="PS51186">
    <property type="entry name" value="GNAT"/>
    <property type="match status" value="1"/>
</dbReference>
<dbReference type="EC" id="2.3.1.-" evidence="6"/>
<evidence type="ECO:0000313" key="7">
    <source>
        <dbReference type="Proteomes" id="UP001169006"/>
    </source>
</evidence>
<dbReference type="SMART" id="SM00347">
    <property type="entry name" value="HTH_MARR"/>
    <property type="match status" value="1"/>
</dbReference>
<evidence type="ECO:0000313" key="6">
    <source>
        <dbReference type="EMBL" id="MDO1584423.1"/>
    </source>
</evidence>
<sequence length="391" mass="41645">MTKDFVRAHGYLALGTRLKRLGERMQNDVANVSTELGMPTAPGLWTALGAVAQNGTLTIGGLAEALGVSQPAATKLTARLVESGLISLTQDEADKRTRTLAATPAGTALVDAGQRKLWPAVEAAVRDLCADASTSLIDRLDAIEAGLSALPLAERIRQNLQEGKRMAMPLDRPIWAALSGPHRQVSIGTERARAYAADIGPLAATLDETPETLADLAELVANRGPLILLQAHAPKIPNGCRADLVAEAVQMVATDQLNLPDPGEVITLGDTDAPDMLALAQLTAPGPFAARTHTLGRFFGMRVDGRLVAMAGERMHFQGYTEVSGVCTHPDFRGAGLAMRLCAKVIEGIVQRGDRPFLHAYASNIGAIRVYERLGFQIRQQFTVTKLVPDS</sequence>
<reference evidence="6" key="1">
    <citation type="journal article" date="2015" name="Int. J. Syst. Evol. Microbiol.">
        <title>Rhizobium oryzicola sp. nov., potential plant-growth-promoting endophytic bacteria isolated from rice roots.</title>
        <authorList>
            <person name="Zhang X.X."/>
            <person name="Gao J.S."/>
            <person name="Cao Y.H."/>
            <person name="Sheirdil R.A."/>
            <person name="Wang X.C."/>
            <person name="Zhang L."/>
        </authorList>
    </citation>
    <scope>NUCLEOTIDE SEQUENCE</scope>
    <source>
        <strain evidence="6">05753</strain>
    </source>
</reference>
<dbReference type="Gene3D" id="3.40.630.30">
    <property type="match status" value="1"/>
</dbReference>
<gene>
    <name evidence="6" type="ORF">Q2T52_20240</name>
</gene>
<dbReference type="PROSITE" id="PS01117">
    <property type="entry name" value="HTH_MARR_1"/>
    <property type="match status" value="1"/>
</dbReference>
<dbReference type="Pfam" id="PF12802">
    <property type="entry name" value="MarR_2"/>
    <property type="match status" value="1"/>
</dbReference>
<dbReference type="InterPro" id="IPR016181">
    <property type="entry name" value="Acyl_CoA_acyltransferase"/>
</dbReference>
<dbReference type="RefSeq" id="WP_302078661.1">
    <property type="nucleotide sequence ID" value="NZ_JAUKWQ010000008.1"/>
</dbReference>
<keyword evidence="7" id="KW-1185">Reference proteome</keyword>
<organism evidence="6 7">
    <name type="scientific">Rhizobium oryzicola</name>
    <dbReference type="NCBI Taxonomy" id="1232668"/>
    <lineage>
        <taxon>Bacteria</taxon>
        <taxon>Pseudomonadati</taxon>
        <taxon>Pseudomonadota</taxon>
        <taxon>Alphaproteobacteria</taxon>
        <taxon>Hyphomicrobiales</taxon>
        <taxon>Rhizobiaceae</taxon>
        <taxon>Rhizobium/Agrobacterium group</taxon>
        <taxon>Rhizobium</taxon>
    </lineage>
</organism>
<comment type="caution">
    <text evidence="6">The sequence shown here is derived from an EMBL/GenBank/DDBJ whole genome shotgun (WGS) entry which is preliminary data.</text>
</comment>
<dbReference type="GO" id="GO:0016746">
    <property type="term" value="F:acyltransferase activity"/>
    <property type="evidence" value="ECO:0007669"/>
    <property type="project" value="UniProtKB-KW"/>
</dbReference>